<protein>
    <recommendedName>
        <fullName evidence="9">Cytochrome P450</fullName>
    </recommendedName>
</protein>
<gene>
    <name evidence="7" type="ORF">AXG93_4273s1290</name>
</gene>
<dbReference type="Gene3D" id="1.10.630.10">
    <property type="entry name" value="Cytochrome P450"/>
    <property type="match status" value="1"/>
</dbReference>
<evidence type="ECO:0000256" key="4">
    <source>
        <dbReference type="ARBA" id="ARBA00023004"/>
    </source>
</evidence>
<dbReference type="GO" id="GO:0016705">
    <property type="term" value="F:oxidoreductase activity, acting on paired donors, with incorporation or reduction of molecular oxygen"/>
    <property type="evidence" value="ECO:0007669"/>
    <property type="project" value="InterPro"/>
</dbReference>
<dbReference type="PRINTS" id="PR00463">
    <property type="entry name" value="EP450I"/>
</dbReference>
<comment type="caution">
    <text evidence="7">The sequence shown here is derived from an EMBL/GenBank/DDBJ whole genome shotgun (WGS) entry which is preliminary data.</text>
</comment>
<evidence type="ECO:0000313" key="8">
    <source>
        <dbReference type="Proteomes" id="UP000077202"/>
    </source>
</evidence>
<evidence type="ECO:0008006" key="9">
    <source>
        <dbReference type="Google" id="ProtNLM"/>
    </source>
</evidence>
<dbReference type="InterPro" id="IPR002401">
    <property type="entry name" value="Cyt_P450_E_grp-I"/>
</dbReference>
<evidence type="ECO:0000256" key="2">
    <source>
        <dbReference type="ARBA" id="ARBA00022723"/>
    </source>
</evidence>
<dbReference type="GO" id="GO:0004497">
    <property type="term" value="F:monooxygenase activity"/>
    <property type="evidence" value="ECO:0007669"/>
    <property type="project" value="InterPro"/>
</dbReference>
<dbReference type="Proteomes" id="UP000077202">
    <property type="component" value="Unassembled WGS sequence"/>
</dbReference>
<comment type="similarity">
    <text evidence="1">Belongs to the cytochrome P450 family.</text>
</comment>
<dbReference type="Pfam" id="PF00067">
    <property type="entry name" value="p450"/>
    <property type="match status" value="1"/>
</dbReference>
<comment type="cofactor">
    <cofactor evidence="5">
        <name>heme</name>
        <dbReference type="ChEBI" id="CHEBI:30413"/>
    </cofactor>
</comment>
<proteinExistence type="inferred from homology"/>
<keyword evidence="3" id="KW-0560">Oxidoreductase</keyword>
<feature type="binding site" description="axial binding residue" evidence="5">
    <location>
        <position position="455"/>
    </location>
    <ligand>
        <name>heme</name>
        <dbReference type="ChEBI" id="CHEBI:30413"/>
    </ligand>
    <ligandPart>
        <name>Fe</name>
        <dbReference type="ChEBI" id="CHEBI:18248"/>
    </ligandPart>
</feature>
<dbReference type="PRINTS" id="PR00385">
    <property type="entry name" value="P450"/>
</dbReference>
<keyword evidence="5" id="KW-0349">Heme</keyword>
<dbReference type="EMBL" id="LVLJ01003865">
    <property type="protein sequence ID" value="OAE19433.1"/>
    <property type="molecule type" value="Genomic_DNA"/>
</dbReference>
<reference evidence="7" key="1">
    <citation type="submission" date="2016-03" db="EMBL/GenBank/DDBJ databases">
        <title>Mechanisms controlling the formation of the plant cell surface in tip-growing cells are functionally conserved among land plants.</title>
        <authorList>
            <person name="Honkanen S."/>
            <person name="Jones V.A."/>
            <person name="Morieri G."/>
            <person name="Champion C."/>
            <person name="Hetherington A.J."/>
            <person name="Kelly S."/>
            <person name="Saint-Marcoux D."/>
            <person name="Proust H."/>
            <person name="Prescott H."/>
            <person name="Dolan L."/>
        </authorList>
    </citation>
    <scope>NUCLEOTIDE SEQUENCE [LARGE SCALE GENOMIC DNA]</scope>
    <source>
        <tissue evidence="7">Whole gametophyte</tissue>
    </source>
</reference>
<name>A0A176VG55_MARPO</name>
<evidence type="ECO:0000256" key="5">
    <source>
        <dbReference type="PIRSR" id="PIRSR602401-1"/>
    </source>
</evidence>
<organism evidence="7 8">
    <name type="scientific">Marchantia polymorpha subsp. ruderalis</name>
    <dbReference type="NCBI Taxonomy" id="1480154"/>
    <lineage>
        <taxon>Eukaryota</taxon>
        <taxon>Viridiplantae</taxon>
        <taxon>Streptophyta</taxon>
        <taxon>Embryophyta</taxon>
        <taxon>Marchantiophyta</taxon>
        <taxon>Marchantiopsida</taxon>
        <taxon>Marchantiidae</taxon>
        <taxon>Marchantiales</taxon>
        <taxon>Marchantiaceae</taxon>
        <taxon>Marchantia</taxon>
    </lineage>
</organism>
<dbReference type="GO" id="GO:0020037">
    <property type="term" value="F:heme binding"/>
    <property type="evidence" value="ECO:0007669"/>
    <property type="project" value="InterPro"/>
</dbReference>
<keyword evidence="4 5" id="KW-0408">Iron</keyword>
<keyword evidence="6" id="KW-0472">Membrane</keyword>
<dbReference type="AlphaFoldDB" id="A0A176VG55"/>
<dbReference type="InterPro" id="IPR036396">
    <property type="entry name" value="Cyt_P450_sf"/>
</dbReference>
<evidence type="ECO:0000256" key="6">
    <source>
        <dbReference type="SAM" id="Phobius"/>
    </source>
</evidence>
<evidence type="ECO:0000256" key="3">
    <source>
        <dbReference type="ARBA" id="ARBA00023002"/>
    </source>
</evidence>
<keyword evidence="2 5" id="KW-0479">Metal-binding</keyword>
<dbReference type="SUPFAM" id="SSF48264">
    <property type="entry name" value="Cytochrome P450"/>
    <property type="match status" value="1"/>
</dbReference>
<evidence type="ECO:0000256" key="1">
    <source>
        <dbReference type="ARBA" id="ARBA00010617"/>
    </source>
</evidence>
<keyword evidence="6" id="KW-1133">Transmembrane helix</keyword>
<sequence length="509" mass="58389">MEIARLDNLALVSGLVAAVVSYLWLYRWNQRNHVGPKTWPILGSYLEMMANWNRLHDWITDYMKVLPTPTLTVNVMGSNVYFTASPQNVEYMLKTNWTNYIKGPILYETANILFGDGIFVVDGEKWKVVRKVASLEFSSAKLRDFSTEIYCRDGVRLATILDGTADTGNKVDLQDLLMRMTMDSVCKIGFGVDQRSLRADLPQVSFIDAFQRMGKLVQTRQIGPMWKLRRALNIAEEREMGQLRKDMDKFLYNIIKDRKVEIESLQNEGQLKENNLLSRFMLFKDEEGKKLSDEWLRDVTINFLLAGRDTTAGTLAWFVYRTCTRPDVVETCREELVRVLGHPADDSISSFADLLNYDSVKDLHYLHSAITETLRLYPAVANDPKYAVDDDIMPDGTRIKKQCTVNYHPYAMGRLQSIWGPDAEEFKPERWMKDGVFQPESPFKFTAFQAGPRICLGIGTSYLQMKLVAAILLQFFNFQLVPTSEVMYNVSMVLTLTLKNGLDVTVSRR</sequence>
<evidence type="ECO:0000313" key="7">
    <source>
        <dbReference type="EMBL" id="OAE19433.1"/>
    </source>
</evidence>
<keyword evidence="8" id="KW-1185">Reference proteome</keyword>
<feature type="transmembrane region" description="Helical" evidence="6">
    <location>
        <begin position="9"/>
        <end position="28"/>
    </location>
</feature>
<dbReference type="GO" id="GO:0005506">
    <property type="term" value="F:iron ion binding"/>
    <property type="evidence" value="ECO:0007669"/>
    <property type="project" value="InterPro"/>
</dbReference>
<keyword evidence="6" id="KW-0812">Transmembrane</keyword>
<dbReference type="CDD" id="cd11064">
    <property type="entry name" value="CYP86A"/>
    <property type="match status" value="1"/>
</dbReference>
<dbReference type="PANTHER" id="PTHR24296">
    <property type="entry name" value="CYTOCHROME P450"/>
    <property type="match status" value="1"/>
</dbReference>
<dbReference type="InterPro" id="IPR001128">
    <property type="entry name" value="Cyt_P450"/>
</dbReference>
<accession>A0A176VG55</accession>